<dbReference type="InterPro" id="IPR051213">
    <property type="entry name" value="START_lipid_transfer"/>
</dbReference>
<dbReference type="PROSITE" id="PS50848">
    <property type="entry name" value="START"/>
    <property type="match status" value="1"/>
</dbReference>
<sequence>MEIGEVRVAEDTDFLKLKSLCEDTEGWKQEYNKQNVSVWTKNNDVSSFKMVKVRAVFTDFNFDVLYDVLHDSDYRKQWDHVMLEGYEICSINPNNDIGYYAMKCPSPLKNRDFITQRSWLHLGSEFYIFNHSVIHSKYPPKKGFIRGTSYLTGYFVRKLSENSCQFTYVSQSDPKGHLPSWVVNKATKILAPKVIGRIHKACINYPRWKSANNPGFKPWLFPEQVVLPRLDMNQIGPASEFASTDSIDESNIKETEINEDDVTDML</sequence>
<dbReference type="SUPFAM" id="SSF55961">
    <property type="entry name" value="Bet v1-like"/>
    <property type="match status" value="1"/>
</dbReference>
<dbReference type="CDD" id="cd08871">
    <property type="entry name" value="START_STARD10-like"/>
    <property type="match status" value="1"/>
</dbReference>
<dbReference type="SMART" id="SM00234">
    <property type="entry name" value="START"/>
    <property type="match status" value="1"/>
</dbReference>
<dbReference type="PANTHER" id="PTHR19308">
    <property type="entry name" value="PHOSPHATIDYLCHOLINE TRANSFER PROTEIN"/>
    <property type="match status" value="1"/>
</dbReference>
<evidence type="ECO:0000313" key="2">
    <source>
        <dbReference type="EMBL" id="KAJ8298162.1"/>
    </source>
</evidence>
<proteinExistence type="predicted"/>
<dbReference type="InterPro" id="IPR041951">
    <property type="entry name" value="STARD10_START"/>
</dbReference>
<comment type="caution">
    <text evidence="2">The sequence shown here is derived from an EMBL/GenBank/DDBJ whole genome shotgun (WGS) entry which is preliminary data.</text>
</comment>
<organism evidence="2 3">
    <name type="scientific">Tegillarca granosa</name>
    <name type="common">Malaysian cockle</name>
    <name type="synonym">Anadara granosa</name>
    <dbReference type="NCBI Taxonomy" id="220873"/>
    <lineage>
        <taxon>Eukaryota</taxon>
        <taxon>Metazoa</taxon>
        <taxon>Spiralia</taxon>
        <taxon>Lophotrochozoa</taxon>
        <taxon>Mollusca</taxon>
        <taxon>Bivalvia</taxon>
        <taxon>Autobranchia</taxon>
        <taxon>Pteriomorphia</taxon>
        <taxon>Arcoida</taxon>
        <taxon>Arcoidea</taxon>
        <taxon>Arcidae</taxon>
        <taxon>Tegillarca</taxon>
    </lineage>
</organism>
<dbReference type="Proteomes" id="UP001217089">
    <property type="component" value="Unassembled WGS sequence"/>
</dbReference>
<dbReference type="EMBL" id="JARBDR010000923">
    <property type="protein sequence ID" value="KAJ8298162.1"/>
    <property type="molecule type" value="Genomic_DNA"/>
</dbReference>
<gene>
    <name evidence="2" type="ORF">KUTeg_024693</name>
</gene>
<name>A0ABQ9DYT7_TEGGR</name>
<protein>
    <recommendedName>
        <fullName evidence="1">START domain-containing protein</fullName>
    </recommendedName>
</protein>
<evidence type="ECO:0000259" key="1">
    <source>
        <dbReference type="PROSITE" id="PS50848"/>
    </source>
</evidence>
<dbReference type="InterPro" id="IPR023393">
    <property type="entry name" value="START-like_dom_sf"/>
</dbReference>
<evidence type="ECO:0000313" key="3">
    <source>
        <dbReference type="Proteomes" id="UP001217089"/>
    </source>
</evidence>
<dbReference type="InterPro" id="IPR002913">
    <property type="entry name" value="START_lipid-bd_dom"/>
</dbReference>
<reference evidence="2 3" key="1">
    <citation type="submission" date="2022-12" db="EMBL/GenBank/DDBJ databases">
        <title>Chromosome-level genome of Tegillarca granosa.</title>
        <authorList>
            <person name="Kim J."/>
        </authorList>
    </citation>
    <scope>NUCLEOTIDE SEQUENCE [LARGE SCALE GENOMIC DNA]</scope>
    <source>
        <strain evidence="2">Teg-2019</strain>
        <tissue evidence="2">Adductor muscle</tissue>
    </source>
</reference>
<feature type="domain" description="START" evidence="1">
    <location>
        <begin position="23"/>
        <end position="207"/>
    </location>
</feature>
<keyword evidence="3" id="KW-1185">Reference proteome</keyword>
<accession>A0ABQ9DYT7</accession>
<dbReference type="Pfam" id="PF01852">
    <property type="entry name" value="START"/>
    <property type="match status" value="1"/>
</dbReference>
<dbReference type="PANTHER" id="PTHR19308:SF14">
    <property type="entry name" value="START DOMAIN-CONTAINING PROTEIN"/>
    <property type="match status" value="1"/>
</dbReference>
<dbReference type="Gene3D" id="3.30.530.20">
    <property type="match status" value="1"/>
</dbReference>